<dbReference type="PANTHER" id="PTHR46791">
    <property type="entry name" value="EXPRESSED PROTEIN"/>
    <property type="match status" value="1"/>
</dbReference>
<reference evidence="2 3" key="2">
    <citation type="submission" date="2017-04" db="EMBL/GenBank/DDBJ databases">
        <title>CpG methylation of centromeres and impact of large insertions on vertebrate speciation.</title>
        <authorList>
            <person name="Ichikawa K."/>
            <person name="Yoshimura J."/>
            <person name="Morishita S."/>
        </authorList>
    </citation>
    <scope>NUCLEOTIDE SEQUENCE</scope>
    <source>
        <strain evidence="2 3">HNI</strain>
    </source>
</reference>
<dbReference type="InterPro" id="IPR012337">
    <property type="entry name" value="RNaseH-like_sf"/>
</dbReference>
<evidence type="ECO:0000313" key="3">
    <source>
        <dbReference type="Proteomes" id="UP000265180"/>
    </source>
</evidence>
<dbReference type="Ensembl" id="ENSORLT00020007922.1">
    <property type="protein sequence ID" value="ENSORLP00020004456.1"/>
    <property type="gene ID" value="ENSORLG00020005245.1"/>
</dbReference>
<dbReference type="Pfam" id="PF24764">
    <property type="entry name" value="rva_4"/>
    <property type="match status" value="1"/>
</dbReference>
<dbReference type="GO" id="GO:0003676">
    <property type="term" value="F:nucleic acid binding"/>
    <property type="evidence" value="ECO:0007669"/>
    <property type="project" value="InterPro"/>
</dbReference>
<protein>
    <recommendedName>
        <fullName evidence="1">Integrase catalytic domain-containing protein</fullName>
    </recommendedName>
</protein>
<dbReference type="InterPro" id="IPR001584">
    <property type="entry name" value="Integrase_cat-core"/>
</dbReference>
<name>A0A3P9K876_ORYLA</name>
<dbReference type="AlphaFoldDB" id="A0A3P9K876"/>
<organism evidence="2 3">
    <name type="scientific">Oryzias latipes</name>
    <name type="common">Japanese rice fish</name>
    <name type="synonym">Japanese killifish</name>
    <dbReference type="NCBI Taxonomy" id="8090"/>
    <lineage>
        <taxon>Eukaryota</taxon>
        <taxon>Metazoa</taxon>
        <taxon>Chordata</taxon>
        <taxon>Craniata</taxon>
        <taxon>Vertebrata</taxon>
        <taxon>Euteleostomi</taxon>
        <taxon>Actinopterygii</taxon>
        <taxon>Neopterygii</taxon>
        <taxon>Teleostei</taxon>
        <taxon>Neoteleostei</taxon>
        <taxon>Acanthomorphata</taxon>
        <taxon>Ovalentaria</taxon>
        <taxon>Atherinomorphae</taxon>
        <taxon>Beloniformes</taxon>
        <taxon>Adrianichthyidae</taxon>
        <taxon>Oryziinae</taxon>
        <taxon>Oryzias</taxon>
    </lineage>
</organism>
<dbReference type="InterPro" id="IPR058913">
    <property type="entry name" value="Integrase_dom_put"/>
</dbReference>
<evidence type="ECO:0000313" key="2">
    <source>
        <dbReference type="Ensembl" id="ENSORLP00020004456.1"/>
    </source>
</evidence>
<dbReference type="GO" id="GO:0015074">
    <property type="term" value="P:DNA integration"/>
    <property type="evidence" value="ECO:0007669"/>
    <property type="project" value="InterPro"/>
</dbReference>
<dbReference type="SUPFAM" id="SSF53098">
    <property type="entry name" value="Ribonuclease H-like"/>
    <property type="match status" value="1"/>
</dbReference>
<sequence length="483" mass="55154">MNLHSTPKCASWLQELLQHIFERLCSRLEHVLQRLPLDLDFLDFICTQEHVFLNALSSQLTVCPAILEELTHLQRLISTEKERTNSCIAVVQWEQGPAGRQRMALSSDYLCSLLELNLPVTCIAKLLGMSRRTVYRRMNESDLSVKGLYSTMSDEDLDQCVREIKSRQPNSGYRMMKALLQAQGHRVQYNRVRASMHRVDTSGVLSRMVHLGCIARRTYSVPGPMSLIHIDTNHKLIRYSIVIFGGIDGFSRKIMYLGTTSNNLAATTLSFFQRAVEKFGFPLRVRADHGGENVDVAQLMFTVRGTGRSSFISGKSVHNQRIERLWRDLWVAVTSTYYNVLHHLEEEGFLSIASVQHLFCCHYVFLPRIQEDLDTFCSGWDNHPLRTESNMTPNQLWVLGHARHPIPEPENMEGMEIPHIEWEESGLPHQDHSDVVVPNINCPLTDEQMAALRSAVDPRAESDSFGSDVYIAAVQFCEHFFPQ</sequence>
<dbReference type="InterPro" id="IPR036397">
    <property type="entry name" value="RNaseH_sf"/>
</dbReference>
<dbReference type="PROSITE" id="PS50994">
    <property type="entry name" value="INTEGRASE"/>
    <property type="match status" value="1"/>
</dbReference>
<reference key="1">
    <citation type="journal article" date="2007" name="Nature">
        <title>The medaka draft genome and insights into vertebrate genome evolution.</title>
        <authorList>
            <person name="Kasahara M."/>
            <person name="Naruse K."/>
            <person name="Sasaki S."/>
            <person name="Nakatani Y."/>
            <person name="Qu W."/>
            <person name="Ahsan B."/>
            <person name="Yamada T."/>
            <person name="Nagayasu Y."/>
            <person name="Doi K."/>
            <person name="Kasai Y."/>
            <person name="Jindo T."/>
            <person name="Kobayashi D."/>
            <person name="Shimada A."/>
            <person name="Toyoda A."/>
            <person name="Kuroki Y."/>
            <person name="Fujiyama A."/>
            <person name="Sasaki T."/>
            <person name="Shimizu A."/>
            <person name="Asakawa S."/>
            <person name="Shimizu N."/>
            <person name="Hashimoto S."/>
            <person name="Yang J."/>
            <person name="Lee Y."/>
            <person name="Matsushima K."/>
            <person name="Sugano S."/>
            <person name="Sakaizumi M."/>
            <person name="Narita T."/>
            <person name="Ohishi K."/>
            <person name="Haga S."/>
            <person name="Ohta F."/>
            <person name="Nomoto H."/>
            <person name="Nogata K."/>
            <person name="Morishita T."/>
            <person name="Endo T."/>
            <person name="Shin-I T."/>
            <person name="Takeda H."/>
            <person name="Morishita S."/>
            <person name="Kohara Y."/>
        </authorList>
    </citation>
    <scope>NUCLEOTIDE SEQUENCE [LARGE SCALE GENOMIC DNA]</scope>
    <source>
        <strain>Hd-rR</strain>
    </source>
</reference>
<accession>A0A3P9K876</accession>
<reference evidence="2" key="4">
    <citation type="submission" date="2025-09" db="UniProtKB">
        <authorList>
            <consortium name="Ensembl"/>
        </authorList>
    </citation>
    <scope>IDENTIFICATION</scope>
    <source>
        <strain evidence="2">HNI</strain>
    </source>
</reference>
<feature type="domain" description="Integrase catalytic" evidence="1">
    <location>
        <begin position="220"/>
        <end position="401"/>
    </location>
</feature>
<dbReference type="Gene3D" id="3.30.420.10">
    <property type="entry name" value="Ribonuclease H-like superfamily/Ribonuclease H"/>
    <property type="match status" value="1"/>
</dbReference>
<dbReference type="PANTHER" id="PTHR46791:SF11">
    <property type="entry name" value="INTEGRASE CATALYTIC DOMAIN-CONTAINING PROTEIN"/>
    <property type="match status" value="1"/>
</dbReference>
<dbReference type="Proteomes" id="UP000265180">
    <property type="component" value="Chromosome 18"/>
</dbReference>
<evidence type="ECO:0000259" key="1">
    <source>
        <dbReference type="PROSITE" id="PS50994"/>
    </source>
</evidence>
<proteinExistence type="predicted"/>
<reference evidence="2" key="3">
    <citation type="submission" date="2025-08" db="UniProtKB">
        <authorList>
            <consortium name="Ensembl"/>
        </authorList>
    </citation>
    <scope>IDENTIFICATION</scope>
    <source>
        <strain evidence="2">HNI</strain>
    </source>
</reference>